<evidence type="ECO:0000256" key="2">
    <source>
        <dbReference type="ARBA" id="ARBA00022777"/>
    </source>
</evidence>
<evidence type="ECO:0000256" key="6">
    <source>
        <dbReference type="HAMAP-Rule" id="MF_00361"/>
    </source>
</evidence>
<evidence type="ECO:0000256" key="3">
    <source>
        <dbReference type="ARBA" id="ARBA00022857"/>
    </source>
</evidence>
<comment type="cofactor">
    <cofactor evidence="6">
        <name>a divalent metal cation</name>
        <dbReference type="ChEBI" id="CHEBI:60240"/>
    </cofactor>
</comment>
<dbReference type="InterPro" id="IPR002504">
    <property type="entry name" value="NADK"/>
</dbReference>
<name>A0ABT7IL62_9BURK</name>
<dbReference type="GO" id="GO:0016301">
    <property type="term" value="F:kinase activity"/>
    <property type="evidence" value="ECO:0007669"/>
    <property type="project" value="UniProtKB-KW"/>
</dbReference>
<dbReference type="HAMAP" id="MF_00361">
    <property type="entry name" value="NAD_kinase"/>
    <property type="match status" value="1"/>
</dbReference>
<dbReference type="Proteomes" id="UP001165481">
    <property type="component" value="Unassembled WGS sequence"/>
</dbReference>
<comment type="caution">
    <text evidence="6">Lacks conserved residue(s) required for the propagation of feature annotation.</text>
</comment>
<feature type="binding site" evidence="6">
    <location>
        <position position="174"/>
    </location>
    <ligand>
        <name>NAD(+)</name>
        <dbReference type="ChEBI" id="CHEBI:57540"/>
    </ligand>
</feature>
<keyword evidence="3 6" id="KW-0521">NADP</keyword>
<protein>
    <recommendedName>
        <fullName evidence="6">NAD kinase</fullName>
        <ecNumber evidence="6">2.7.1.23</ecNumber>
    </recommendedName>
    <alternativeName>
        <fullName evidence="6">ATP-dependent NAD kinase</fullName>
    </alternativeName>
</protein>
<comment type="similarity">
    <text evidence="6">Belongs to the NAD kinase family.</text>
</comment>
<keyword evidence="6" id="KW-0963">Cytoplasm</keyword>
<dbReference type="Gene3D" id="2.60.200.30">
    <property type="entry name" value="Probable inorganic polyphosphate/atp-NAD kinase, domain 2"/>
    <property type="match status" value="1"/>
</dbReference>
<feature type="active site" description="Proton acceptor" evidence="6">
    <location>
        <position position="72"/>
    </location>
</feature>
<comment type="catalytic activity">
    <reaction evidence="5 6">
        <text>NAD(+) + ATP = ADP + NADP(+) + H(+)</text>
        <dbReference type="Rhea" id="RHEA:18629"/>
        <dbReference type="ChEBI" id="CHEBI:15378"/>
        <dbReference type="ChEBI" id="CHEBI:30616"/>
        <dbReference type="ChEBI" id="CHEBI:57540"/>
        <dbReference type="ChEBI" id="CHEBI:58349"/>
        <dbReference type="ChEBI" id="CHEBI:456216"/>
        <dbReference type="EC" id="2.7.1.23"/>
    </reaction>
</comment>
<keyword evidence="4 6" id="KW-0520">NAD</keyword>
<keyword evidence="1 6" id="KW-0808">Transferase</keyword>
<comment type="function">
    <text evidence="6">Involved in the regulation of the intracellular balance of NAD and NADP, and is a key enzyme in the biosynthesis of NADP. Catalyzes specifically the phosphorylation on 2'-hydroxyl of the adenosine moiety of NAD to yield NADP.</text>
</comment>
<dbReference type="InterPro" id="IPR017437">
    <property type="entry name" value="ATP-NAD_kinase_PpnK-typ_C"/>
</dbReference>
<keyword evidence="6" id="KW-0067">ATP-binding</keyword>
<dbReference type="EC" id="2.7.1.23" evidence="6"/>
<gene>
    <name evidence="6" type="primary">nadK</name>
    <name evidence="7" type="ORF">MUN46_003965</name>
</gene>
<dbReference type="Gene3D" id="3.40.50.10330">
    <property type="entry name" value="Probable inorganic polyphosphate/atp-NAD kinase, domain 1"/>
    <property type="match status" value="1"/>
</dbReference>
<organism evidence="7 8">
    <name type="scientific">Mesosutterella faecium</name>
    <dbReference type="NCBI Taxonomy" id="2925194"/>
    <lineage>
        <taxon>Bacteria</taxon>
        <taxon>Pseudomonadati</taxon>
        <taxon>Pseudomonadota</taxon>
        <taxon>Betaproteobacteria</taxon>
        <taxon>Burkholderiales</taxon>
        <taxon>Sutterellaceae</taxon>
        <taxon>Mesosutterella</taxon>
    </lineage>
</organism>
<evidence type="ECO:0000256" key="1">
    <source>
        <dbReference type="ARBA" id="ARBA00022679"/>
    </source>
</evidence>
<accession>A0ABT7IL62</accession>
<dbReference type="InterPro" id="IPR016064">
    <property type="entry name" value="NAD/diacylglycerol_kinase_sf"/>
</dbReference>
<proteinExistence type="inferred from homology"/>
<feature type="binding site" evidence="6">
    <location>
        <position position="176"/>
    </location>
    <ligand>
        <name>NAD(+)</name>
        <dbReference type="ChEBI" id="CHEBI:57540"/>
    </ligand>
</feature>
<feature type="binding site" evidence="6">
    <location>
        <begin position="146"/>
        <end position="147"/>
    </location>
    <ligand>
        <name>NAD(+)</name>
        <dbReference type="ChEBI" id="CHEBI:57540"/>
    </ligand>
</feature>
<dbReference type="PANTHER" id="PTHR20275">
    <property type="entry name" value="NAD KINASE"/>
    <property type="match status" value="1"/>
</dbReference>
<keyword evidence="2 6" id="KW-0418">Kinase</keyword>
<comment type="caution">
    <text evidence="7">The sequence shown here is derived from an EMBL/GenBank/DDBJ whole genome shotgun (WGS) entry which is preliminary data.</text>
</comment>
<feature type="binding site" evidence="6">
    <location>
        <position position="211"/>
    </location>
    <ligand>
        <name>NAD(+)</name>
        <dbReference type="ChEBI" id="CHEBI:57540"/>
    </ligand>
</feature>
<evidence type="ECO:0000256" key="5">
    <source>
        <dbReference type="ARBA" id="ARBA00047925"/>
    </source>
</evidence>
<dbReference type="SUPFAM" id="SSF111331">
    <property type="entry name" value="NAD kinase/diacylglycerol kinase-like"/>
    <property type="match status" value="1"/>
</dbReference>
<feature type="binding site" evidence="6">
    <location>
        <position position="245"/>
    </location>
    <ligand>
        <name>NAD(+)</name>
        <dbReference type="ChEBI" id="CHEBI:57540"/>
    </ligand>
</feature>
<dbReference type="EMBL" id="JAKZJU020000001">
    <property type="protein sequence ID" value="MDL2059099.1"/>
    <property type="molecule type" value="Genomic_DNA"/>
</dbReference>
<evidence type="ECO:0000313" key="8">
    <source>
        <dbReference type="Proteomes" id="UP001165481"/>
    </source>
</evidence>
<dbReference type="Pfam" id="PF01513">
    <property type="entry name" value="NAD_kinase"/>
    <property type="match status" value="1"/>
</dbReference>
<dbReference type="PANTHER" id="PTHR20275:SF0">
    <property type="entry name" value="NAD KINASE"/>
    <property type="match status" value="1"/>
</dbReference>
<dbReference type="Pfam" id="PF20143">
    <property type="entry name" value="NAD_kinase_C"/>
    <property type="match status" value="1"/>
</dbReference>
<dbReference type="RefSeq" id="WP_243376934.1">
    <property type="nucleotide sequence ID" value="NZ_JAKZJU020000001.1"/>
</dbReference>
<sequence length="302" mass="32919">MPVFKKAAIFVKQSGLPRPLLARLLDVVSRSGVEPLLDEAAFKTMGKGCRWKPHGPQELGEKADVAIVLGGDGTTLGVGRLLAPYGRPIIGINAGRLGFITDIVLEEVEQIIPQMMEGRFVRDDRPVIEGAVLHKGKKVYESNAINDAGITHGRIGGMVEFTIYVDGQRMSTQRADGIIYATTTGSTAYALAAGGPILHPSLLGAELVPVAPHTLTNRPIVLPLSSVVDIELTEVKDGQAYFDMQEFWPMDEGDVLHIHVGKNHFTLLHPAGYNHFDLLRRKLKWNLMPTNPGFSQQETSGE</sequence>
<reference evidence="7" key="1">
    <citation type="submission" date="2023-03" db="EMBL/GenBank/DDBJ databases">
        <title>Mesosutterella sp. nov. isolated from porcine feces.</title>
        <authorList>
            <person name="Yu S."/>
        </authorList>
    </citation>
    <scope>NUCLEOTIDE SEQUENCE</scope>
    <source>
        <strain evidence="7">AGMB02718</strain>
    </source>
</reference>
<evidence type="ECO:0000256" key="4">
    <source>
        <dbReference type="ARBA" id="ARBA00023027"/>
    </source>
</evidence>
<keyword evidence="6" id="KW-0547">Nucleotide-binding</keyword>
<evidence type="ECO:0000313" key="7">
    <source>
        <dbReference type="EMBL" id="MDL2059099.1"/>
    </source>
</evidence>
<feature type="binding site" evidence="6">
    <location>
        <begin position="72"/>
        <end position="73"/>
    </location>
    <ligand>
        <name>NAD(+)</name>
        <dbReference type="ChEBI" id="CHEBI:57540"/>
    </ligand>
</feature>
<dbReference type="InterPro" id="IPR017438">
    <property type="entry name" value="ATP-NAD_kinase_N"/>
</dbReference>
<comment type="subcellular location">
    <subcellularLocation>
        <location evidence="6">Cytoplasm</location>
    </subcellularLocation>
</comment>
<keyword evidence="8" id="KW-1185">Reference proteome</keyword>